<organism evidence="6 7">
    <name type="scientific">Echinicola strongylocentroti</name>
    <dbReference type="NCBI Taxonomy" id="1795355"/>
    <lineage>
        <taxon>Bacteria</taxon>
        <taxon>Pseudomonadati</taxon>
        <taxon>Bacteroidota</taxon>
        <taxon>Cytophagia</taxon>
        <taxon>Cytophagales</taxon>
        <taxon>Cyclobacteriaceae</taxon>
        <taxon>Echinicola</taxon>
    </lineage>
</organism>
<accession>A0A2Z4IEF4</accession>
<feature type="active site" description="Schiff-base intermediate with substrate" evidence="4">
    <location>
        <position position="164"/>
    </location>
</feature>
<evidence type="ECO:0000256" key="4">
    <source>
        <dbReference type="PIRSR" id="PIRSR001365-1"/>
    </source>
</evidence>
<dbReference type="SUPFAM" id="SSF51569">
    <property type="entry name" value="Aldolase"/>
    <property type="match status" value="1"/>
</dbReference>
<dbReference type="PANTHER" id="PTHR12128">
    <property type="entry name" value="DIHYDRODIPICOLINATE SYNTHASE"/>
    <property type="match status" value="1"/>
</dbReference>
<keyword evidence="7" id="KW-1185">Reference proteome</keyword>
<evidence type="ECO:0000256" key="1">
    <source>
        <dbReference type="ARBA" id="ARBA00007592"/>
    </source>
</evidence>
<comment type="similarity">
    <text evidence="1 3">Belongs to the DapA family.</text>
</comment>
<dbReference type="CDD" id="cd00408">
    <property type="entry name" value="DHDPS-like"/>
    <property type="match status" value="1"/>
</dbReference>
<dbReference type="RefSeq" id="WP_112782867.1">
    <property type="nucleotide sequence ID" value="NZ_CP030041.1"/>
</dbReference>
<sequence length="301" mass="32991">MNVPFNGIIAYPITPFDEKERVDITVFKKQVERLVTSGTHGIAPLGSTGVLPYLSDEEKEAVTEATIKQVNKRVPILVGVSSLTTERTIYHAKFAESAGATAVMVIPMSYWKLTDEEIFSHYDAVASKITIPIMAYNNPATAGIDMSPNLLRRLLEIPNVTMIKESTGDVQRMHYLRKEIGEEVAFFNGANPLALAAFAAGAKGWCTAAPNLIPELNLGLYAAIRDNDLVRAQGTFYKQVKLLRFIVEKGLPRSIKEGLNLLGEEGGQLRSPLKQLSQMEINELASLLGECGKDIKPTAMV</sequence>
<keyword evidence="2 3" id="KW-0456">Lyase</keyword>
<feature type="binding site" evidence="5">
    <location>
        <position position="48"/>
    </location>
    <ligand>
        <name>pyruvate</name>
        <dbReference type="ChEBI" id="CHEBI:15361"/>
    </ligand>
</feature>
<dbReference type="OrthoDB" id="9778880at2"/>
<feature type="active site" description="Proton donor/acceptor" evidence="4">
    <location>
        <position position="136"/>
    </location>
</feature>
<dbReference type="EMBL" id="CP030041">
    <property type="protein sequence ID" value="AWW29452.1"/>
    <property type="molecule type" value="Genomic_DNA"/>
</dbReference>
<dbReference type="KEGG" id="est:DN752_04440"/>
<protein>
    <submittedName>
        <fullName evidence="6">Dihydrodipicolinate synthase family protein</fullName>
    </submittedName>
</protein>
<dbReference type="GO" id="GO:0005829">
    <property type="term" value="C:cytosol"/>
    <property type="evidence" value="ECO:0007669"/>
    <property type="project" value="TreeGrafter"/>
</dbReference>
<reference evidence="6 7" key="1">
    <citation type="submission" date="2018-06" db="EMBL/GenBank/DDBJ databases">
        <title>Echinicola strongylocentroti sp. nov., isolated from a sea urchin Strongylocentrotus intermedius.</title>
        <authorList>
            <person name="Bae S.S."/>
        </authorList>
    </citation>
    <scope>NUCLEOTIDE SEQUENCE [LARGE SCALE GENOMIC DNA]</scope>
    <source>
        <strain evidence="6 7">MEBiC08714</strain>
    </source>
</reference>
<dbReference type="Gene3D" id="3.20.20.70">
    <property type="entry name" value="Aldolase class I"/>
    <property type="match status" value="1"/>
</dbReference>
<evidence type="ECO:0000313" key="7">
    <source>
        <dbReference type="Proteomes" id="UP000248688"/>
    </source>
</evidence>
<dbReference type="InterPro" id="IPR013785">
    <property type="entry name" value="Aldolase_TIM"/>
</dbReference>
<dbReference type="AlphaFoldDB" id="A0A2Z4IEF4"/>
<gene>
    <name evidence="6" type="ORF">DN752_04440</name>
</gene>
<evidence type="ECO:0000256" key="2">
    <source>
        <dbReference type="ARBA" id="ARBA00023239"/>
    </source>
</evidence>
<dbReference type="Pfam" id="PF00701">
    <property type="entry name" value="DHDPS"/>
    <property type="match status" value="1"/>
</dbReference>
<dbReference type="Proteomes" id="UP000248688">
    <property type="component" value="Chromosome"/>
</dbReference>
<evidence type="ECO:0000256" key="5">
    <source>
        <dbReference type="PIRSR" id="PIRSR001365-2"/>
    </source>
</evidence>
<dbReference type="InterPro" id="IPR002220">
    <property type="entry name" value="DapA-like"/>
</dbReference>
<evidence type="ECO:0000313" key="6">
    <source>
        <dbReference type="EMBL" id="AWW29452.1"/>
    </source>
</evidence>
<dbReference type="PRINTS" id="PR00146">
    <property type="entry name" value="DHPICSNTHASE"/>
</dbReference>
<dbReference type="PANTHER" id="PTHR12128:SF66">
    <property type="entry name" value="4-HYDROXY-2-OXOGLUTARATE ALDOLASE, MITOCHONDRIAL"/>
    <property type="match status" value="1"/>
</dbReference>
<dbReference type="GO" id="GO:0008840">
    <property type="term" value="F:4-hydroxy-tetrahydrodipicolinate synthase activity"/>
    <property type="evidence" value="ECO:0007669"/>
    <property type="project" value="TreeGrafter"/>
</dbReference>
<dbReference type="SMART" id="SM01130">
    <property type="entry name" value="DHDPS"/>
    <property type="match status" value="1"/>
</dbReference>
<dbReference type="PIRSF" id="PIRSF001365">
    <property type="entry name" value="DHDPS"/>
    <property type="match status" value="1"/>
</dbReference>
<name>A0A2Z4IEF4_9BACT</name>
<evidence type="ECO:0000256" key="3">
    <source>
        <dbReference type="PIRNR" id="PIRNR001365"/>
    </source>
</evidence>
<proteinExistence type="inferred from homology"/>